<keyword evidence="8" id="KW-1185">Reference proteome</keyword>
<dbReference type="VEuPathDB" id="VectorBase:LDEU013362"/>
<dbReference type="GO" id="GO:0005615">
    <property type="term" value="C:extracellular space"/>
    <property type="evidence" value="ECO:0007669"/>
    <property type="project" value="TreeGrafter"/>
</dbReference>
<keyword evidence="4 5" id="KW-1015">Disulfide bond</keyword>
<organism evidence="7 8">
    <name type="scientific">Leptotrombidium deliense</name>
    <dbReference type="NCBI Taxonomy" id="299467"/>
    <lineage>
        <taxon>Eukaryota</taxon>
        <taxon>Metazoa</taxon>
        <taxon>Ecdysozoa</taxon>
        <taxon>Arthropoda</taxon>
        <taxon>Chelicerata</taxon>
        <taxon>Arachnida</taxon>
        <taxon>Acari</taxon>
        <taxon>Acariformes</taxon>
        <taxon>Trombidiformes</taxon>
        <taxon>Prostigmata</taxon>
        <taxon>Anystina</taxon>
        <taxon>Parasitengona</taxon>
        <taxon>Trombiculoidea</taxon>
        <taxon>Trombiculidae</taxon>
        <taxon>Leptotrombidium</taxon>
    </lineage>
</organism>
<proteinExistence type="predicted"/>
<evidence type="ECO:0000256" key="5">
    <source>
        <dbReference type="PROSITE-ProRule" id="PRU00500"/>
    </source>
</evidence>
<dbReference type="InterPro" id="IPR051950">
    <property type="entry name" value="Dev_reg/Prot_inhib"/>
</dbReference>
<dbReference type="Pfam" id="PF00086">
    <property type="entry name" value="Thyroglobulin_1"/>
    <property type="match status" value="1"/>
</dbReference>
<dbReference type="CDD" id="cd00191">
    <property type="entry name" value="TY"/>
    <property type="match status" value="1"/>
</dbReference>
<accession>A0A443RU19</accession>
<dbReference type="SUPFAM" id="SSF57610">
    <property type="entry name" value="Thyroglobulin type-1 domain"/>
    <property type="match status" value="1"/>
</dbReference>
<dbReference type="Gene3D" id="4.10.800.10">
    <property type="entry name" value="Thyroglobulin type-1"/>
    <property type="match status" value="1"/>
</dbReference>
<evidence type="ECO:0000313" key="8">
    <source>
        <dbReference type="Proteomes" id="UP000288716"/>
    </source>
</evidence>
<feature type="domain" description="Thyroglobulin type-1" evidence="6">
    <location>
        <begin position="20"/>
        <end position="72"/>
    </location>
</feature>
<feature type="non-terminal residue" evidence="7">
    <location>
        <position position="1"/>
    </location>
</feature>
<feature type="disulfide bond" evidence="5">
    <location>
        <begin position="45"/>
        <end position="52"/>
    </location>
</feature>
<comment type="caution">
    <text evidence="5">Lacks conserved residue(s) required for the propagation of feature annotation.</text>
</comment>
<dbReference type="InterPro" id="IPR000716">
    <property type="entry name" value="Thyroglobulin_1"/>
</dbReference>
<dbReference type="InterPro" id="IPR036857">
    <property type="entry name" value="Thyroglobulin_1_sf"/>
</dbReference>
<dbReference type="PANTHER" id="PTHR12352">
    <property type="entry name" value="SECRETED MODULAR CALCIUM-BINDING PROTEIN"/>
    <property type="match status" value="1"/>
</dbReference>
<evidence type="ECO:0000256" key="2">
    <source>
        <dbReference type="ARBA" id="ARBA00022525"/>
    </source>
</evidence>
<comment type="subcellular location">
    <subcellularLocation>
        <location evidence="1">Secreted</location>
    </subcellularLocation>
</comment>
<sequence>LNTKQGILQVSYNIIVSIFALHCYAGFGAFEPKCEDDGSYKKLQCHGSTGACWCSHPNGDKKTEPTREKITCE</sequence>
<evidence type="ECO:0000313" key="7">
    <source>
        <dbReference type="EMBL" id="RWS18678.1"/>
    </source>
</evidence>
<evidence type="ECO:0000256" key="1">
    <source>
        <dbReference type="ARBA" id="ARBA00004613"/>
    </source>
</evidence>
<evidence type="ECO:0000256" key="3">
    <source>
        <dbReference type="ARBA" id="ARBA00022737"/>
    </source>
</evidence>
<comment type="caution">
    <text evidence="7">The sequence shown here is derived from an EMBL/GenBank/DDBJ whole genome shotgun (WGS) entry which is preliminary data.</text>
</comment>
<dbReference type="PANTHER" id="PTHR12352:SF3">
    <property type="entry name" value="NIDOGEN-2"/>
    <property type="match status" value="1"/>
</dbReference>
<reference evidence="7 8" key="1">
    <citation type="journal article" date="2018" name="Gigascience">
        <title>Genomes of trombidid mites reveal novel predicted allergens and laterally-transferred genes associated with secondary metabolism.</title>
        <authorList>
            <person name="Dong X."/>
            <person name="Chaisiri K."/>
            <person name="Xia D."/>
            <person name="Armstrong S.D."/>
            <person name="Fang Y."/>
            <person name="Donnelly M.J."/>
            <person name="Kadowaki T."/>
            <person name="McGarry J.W."/>
            <person name="Darby A.C."/>
            <person name="Makepeace B.L."/>
        </authorList>
    </citation>
    <scope>NUCLEOTIDE SEQUENCE [LARGE SCALE GENOMIC DNA]</scope>
    <source>
        <strain evidence="7">UoL-UT</strain>
    </source>
</reference>
<protein>
    <submittedName>
        <fullName evidence="7">HLA class II histocompatibility antigen gamma chain-like isoform X2</fullName>
    </submittedName>
</protein>
<dbReference type="PROSITE" id="PS51162">
    <property type="entry name" value="THYROGLOBULIN_1_2"/>
    <property type="match status" value="1"/>
</dbReference>
<evidence type="ECO:0000256" key="4">
    <source>
        <dbReference type="ARBA" id="ARBA00023157"/>
    </source>
</evidence>
<dbReference type="AlphaFoldDB" id="A0A443RU19"/>
<gene>
    <name evidence="7" type="ORF">B4U80_05889</name>
</gene>
<keyword evidence="3" id="KW-0677">Repeat</keyword>
<evidence type="ECO:0000259" key="6">
    <source>
        <dbReference type="PROSITE" id="PS51162"/>
    </source>
</evidence>
<keyword evidence="2" id="KW-0964">Secreted</keyword>
<dbReference type="EMBL" id="NCKV01036007">
    <property type="protein sequence ID" value="RWS18678.1"/>
    <property type="molecule type" value="Genomic_DNA"/>
</dbReference>
<dbReference type="Proteomes" id="UP000288716">
    <property type="component" value="Unassembled WGS sequence"/>
</dbReference>
<name>A0A443RU19_9ACAR</name>
<dbReference type="OrthoDB" id="6434610at2759"/>